<keyword evidence="2" id="KW-1185">Reference proteome</keyword>
<evidence type="ECO:0008006" key="3">
    <source>
        <dbReference type="Google" id="ProtNLM"/>
    </source>
</evidence>
<dbReference type="GO" id="GO:0035438">
    <property type="term" value="F:cyclic-di-GMP binding"/>
    <property type="evidence" value="ECO:0007669"/>
    <property type="project" value="InterPro"/>
</dbReference>
<protein>
    <recommendedName>
        <fullName evidence="3">Cellulose biosynthesis protein BcsE</fullName>
    </recommendedName>
</protein>
<dbReference type="EMBL" id="PIPV01000002">
    <property type="protein sequence ID" value="RUO57417.1"/>
    <property type="molecule type" value="Genomic_DNA"/>
</dbReference>
<sequence>MSTELGRLIGDKHLLPALQQGEVHACLSDSRNWLLSLVKELSNDNATQVLLSRDTHRLLKQVDVNAPLTSYAGVAEWKYRSKMRQSDLFNLLDKLGEHADCIVFISQFSDPLIAHLLNDRETLLLLARWALNRNKLVWVAYLGDEATPLGRSWLRAHRMSFTSMHLMEEGRPFSVWTIMHWFVGDDLLQEEITLQRLSDQQGGGYLKVTPFDKEGSTTFKRLAGSMVYTVKEAVKPTEIAPNHWQTVPQKGRLEVFFKQGSNDVLIINDSFTATRKQLIEQVYRIRSVVGPFLKIIIREVDFRIRHHDERILINAGATYVAPKSLSLDDIDSIIDCLSQWQFEGSLPELATLQQLFVPSEVEGYLAPPVFNQQVRQMTELANYQKVDIQLIVGVVATGIKPEAILSRFAVRRQGDVCTAVGNTVYIFLFACEKAEVDRTLLQLLGFSSRNLFSREARFESTFAVKEALDELSVLADIQGWIEPELITPVIDKNVSDNQFEYFHPLPARVNRMRGDPDDA</sequence>
<dbReference type="Proteomes" id="UP000287330">
    <property type="component" value="Unassembled WGS sequence"/>
</dbReference>
<dbReference type="Pfam" id="PF10995">
    <property type="entry name" value="CBP_BcsE"/>
    <property type="match status" value="1"/>
</dbReference>
<comment type="caution">
    <text evidence="1">The sequence shown here is derived from an EMBL/GenBank/DDBJ whole genome shotgun (WGS) entry which is preliminary data.</text>
</comment>
<name>A0A432Y8Z1_9GAMM</name>
<evidence type="ECO:0000313" key="2">
    <source>
        <dbReference type="Proteomes" id="UP000287330"/>
    </source>
</evidence>
<gene>
    <name evidence="1" type="ORF">CWE25_02850</name>
</gene>
<dbReference type="OrthoDB" id="5840260at2"/>
<organism evidence="1 2">
    <name type="scientific">Idiomarina fontislapidosi</name>
    <dbReference type="NCBI Taxonomy" id="263723"/>
    <lineage>
        <taxon>Bacteria</taxon>
        <taxon>Pseudomonadati</taxon>
        <taxon>Pseudomonadota</taxon>
        <taxon>Gammaproteobacteria</taxon>
        <taxon>Alteromonadales</taxon>
        <taxon>Idiomarinaceae</taxon>
        <taxon>Idiomarina</taxon>
    </lineage>
</organism>
<evidence type="ECO:0000313" key="1">
    <source>
        <dbReference type="EMBL" id="RUO57417.1"/>
    </source>
</evidence>
<dbReference type="InterPro" id="IPR017745">
    <property type="entry name" value="BcsE"/>
</dbReference>
<proteinExistence type="predicted"/>
<dbReference type="RefSeq" id="WP_110573567.1">
    <property type="nucleotide sequence ID" value="NZ_PIPV01000002.1"/>
</dbReference>
<accession>A0A432Y8Z1</accession>
<reference evidence="2" key="1">
    <citation type="journal article" date="2018" name="Front. Microbiol.">
        <title>Genome-Based Analysis Reveals the Taxonomy and Diversity of the Family Idiomarinaceae.</title>
        <authorList>
            <person name="Liu Y."/>
            <person name="Lai Q."/>
            <person name="Shao Z."/>
        </authorList>
    </citation>
    <scope>NUCLEOTIDE SEQUENCE [LARGE SCALE GENOMIC DNA]</scope>
    <source>
        <strain evidence="2">F23</strain>
    </source>
</reference>
<dbReference type="AlphaFoldDB" id="A0A432Y8Z1"/>